<gene>
    <name evidence="2" type="ORF">EHSB41UT_00948</name>
</gene>
<proteinExistence type="inferred from homology"/>
<dbReference type="Gene3D" id="1.20.120.740">
    <property type="entry name" value="YgfB uncharacterised protein family UPF0149, PF03695"/>
    <property type="match status" value="1"/>
</dbReference>
<organism evidence="2 3">
    <name type="scientific">Parendozoicomonas haliclonae</name>
    <dbReference type="NCBI Taxonomy" id="1960125"/>
    <lineage>
        <taxon>Bacteria</taxon>
        <taxon>Pseudomonadati</taxon>
        <taxon>Pseudomonadota</taxon>
        <taxon>Gammaproteobacteria</taxon>
        <taxon>Oceanospirillales</taxon>
        <taxon>Endozoicomonadaceae</taxon>
        <taxon>Parendozoicomonas</taxon>
    </lineage>
</organism>
<dbReference type="Proteomes" id="UP000196573">
    <property type="component" value="Unassembled WGS sequence"/>
</dbReference>
<dbReference type="InterPro" id="IPR011978">
    <property type="entry name" value="YgfB-like"/>
</dbReference>
<sequence length="200" mass="21909">MKDTDSTDSSQGVGFSFDRLGDLFVEARSFTSPSQLHGLLCGQLCAGLRPSQKSWLDAAASQMSCAEELPVNVRSGLVDLYDVVLADLDSEDLSFKPMLPEADTTVGQRAEALGQWCSGFISGFGMAGIARDKLSEEASGVITDLAQISLVSTDELEESEESEKDFFEVCEYVRMAALMLFNEFQDSQDKKEQQEQHSVH</sequence>
<reference evidence="2 3" key="1">
    <citation type="submission" date="2017-03" db="EMBL/GenBank/DDBJ databases">
        <authorList>
            <person name="Afonso C.L."/>
            <person name="Miller P.J."/>
            <person name="Scott M.A."/>
            <person name="Spackman E."/>
            <person name="Goraichik I."/>
            <person name="Dimitrov K.M."/>
            <person name="Suarez D.L."/>
            <person name="Swayne D.E."/>
        </authorList>
    </citation>
    <scope>NUCLEOTIDE SEQUENCE [LARGE SCALE GENOMIC DNA]</scope>
    <source>
        <strain evidence="2">SB41UT1</strain>
    </source>
</reference>
<keyword evidence="3" id="KW-1185">Reference proteome</keyword>
<evidence type="ECO:0000256" key="1">
    <source>
        <dbReference type="ARBA" id="ARBA00038308"/>
    </source>
</evidence>
<accession>A0A1X7AGS4</accession>
<evidence type="ECO:0008006" key="4">
    <source>
        <dbReference type="Google" id="ProtNLM"/>
    </source>
</evidence>
<dbReference type="PANTHER" id="PTHR37528:SF1">
    <property type="entry name" value="UPF0149 PROTEIN YGFB"/>
    <property type="match status" value="1"/>
</dbReference>
<dbReference type="RefSeq" id="WP_165767153.1">
    <property type="nucleotide sequence ID" value="NZ_CBCSCN010000001.1"/>
</dbReference>
<dbReference type="AlphaFoldDB" id="A0A1X7AGS4"/>
<dbReference type="EMBL" id="FWPT01000002">
    <property type="protein sequence ID" value="SMA38946.1"/>
    <property type="molecule type" value="Genomic_DNA"/>
</dbReference>
<dbReference type="SUPFAM" id="SSF101327">
    <property type="entry name" value="YgfB-like"/>
    <property type="match status" value="1"/>
</dbReference>
<dbReference type="Pfam" id="PF03695">
    <property type="entry name" value="UPF0149"/>
    <property type="match status" value="1"/>
</dbReference>
<comment type="similarity">
    <text evidence="1">Belongs to the UPF0149 family.</text>
</comment>
<evidence type="ECO:0000313" key="3">
    <source>
        <dbReference type="Proteomes" id="UP000196573"/>
    </source>
</evidence>
<dbReference type="PANTHER" id="PTHR37528">
    <property type="entry name" value="UPF0149 PROTEIN YGFB"/>
    <property type="match status" value="1"/>
</dbReference>
<dbReference type="InterPro" id="IPR036255">
    <property type="entry name" value="YgfB-like_sf"/>
</dbReference>
<evidence type="ECO:0000313" key="2">
    <source>
        <dbReference type="EMBL" id="SMA38946.1"/>
    </source>
</evidence>
<dbReference type="GO" id="GO:0005829">
    <property type="term" value="C:cytosol"/>
    <property type="evidence" value="ECO:0007669"/>
    <property type="project" value="TreeGrafter"/>
</dbReference>
<protein>
    <recommendedName>
        <fullName evidence="4">YecA family protein</fullName>
    </recommendedName>
</protein>
<name>A0A1X7AGS4_9GAMM</name>